<keyword evidence="2 7" id="KW-0808">Transferase</keyword>
<organism evidence="7 8">
    <name type="scientific">Colwellia psychrerythraea</name>
    <name type="common">Vibrio psychroerythus</name>
    <dbReference type="NCBI Taxonomy" id="28229"/>
    <lineage>
        <taxon>Bacteria</taxon>
        <taxon>Pseudomonadati</taxon>
        <taxon>Pseudomonadota</taxon>
        <taxon>Gammaproteobacteria</taxon>
        <taxon>Alteromonadales</taxon>
        <taxon>Colwelliaceae</taxon>
        <taxon>Colwellia</taxon>
    </lineage>
</organism>
<keyword evidence="5 7" id="KW-0012">Acyltransferase</keyword>
<dbReference type="GO" id="GO:0006654">
    <property type="term" value="P:phosphatidic acid biosynthetic process"/>
    <property type="evidence" value="ECO:0007669"/>
    <property type="project" value="TreeGrafter"/>
</dbReference>
<dbReference type="Pfam" id="PF01553">
    <property type="entry name" value="Acyltransferase"/>
    <property type="match status" value="1"/>
</dbReference>
<evidence type="ECO:0000313" key="7">
    <source>
        <dbReference type="EMBL" id="KGJ94479.1"/>
    </source>
</evidence>
<evidence type="ECO:0000256" key="2">
    <source>
        <dbReference type="ARBA" id="ARBA00022679"/>
    </source>
</evidence>
<comment type="pathway">
    <text evidence="1">Lipid metabolism.</text>
</comment>
<feature type="domain" description="Phospholipid/glycerol acyltransferase" evidence="6">
    <location>
        <begin position="62"/>
        <end position="174"/>
    </location>
</feature>
<dbReference type="PATRIC" id="fig|28229.4.peg.676"/>
<evidence type="ECO:0000256" key="1">
    <source>
        <dbReference type="ARBA" id="ARBA00005189"/>
    </source>
</evidence>
<name>A0A099KUN9_COLPS</name>
<keyword evidence="4" id="KW-1208">Phospholipid metabolism</keyword>
<evidence type="ECO:0000256" key="5">
    <source>
        <dbReference type="ARBA" id="ARBA00023315"/>
    </source>
</evidence>
<dbReference type="PANTHER" id="PTHR10434">
    <property type="entry name" value="1-ACYL-SN-GLYCEROL-3-PHOSPHATE ACYLTRANSFERASE"/>
    <property type="match status" value="1"/>
</dbReference>
<dbReference type="InterPro" id="IPR002123">
    <property type="entry name" value="Plipid/glycerol_acylTrfase"/>
</dbReference>
<accession>A0A099KUN9</accession>
<dbReference type="OrthoDB" id="9812274at2"/>
<comment type="caution">
    <text evidence="7">The sequence shown here is derived from an EMBL/GenBank/DDBJ whole genome shotgun (WGS) entry which is preliminary data.</text>
</comment>
<protein>
    <submittedName>
        <fullName evidence="7">Phospholipid/glycerol acyltransferase</fullName>
    </submittedName>
</protein>
<sequence length="218" mass="24689">MFAFYFKKYKMYVAIAAQSVALSLCEHHGIRFNRFRRLFTSLIMRSVGAQVNLTGTIDADTDILIINHQSMFDIFCLEEIVGNDIRFIGRTGIMDKWPVSSIVDRVGHITVDQKDNRAIIKLLKDVKVCKGKKVIIFPEGTRSQSGKIEPFEAGAKLLVEKLKLKAQPVVIKNILDIYNESSKTATSGTIKIEVLPAVTTTDNWYNDIQQQMNKAFEQ</sequence>
<dbReference type="RefSeq" id="WP_033092430.1">
    <property type="nucleotide sequence ID" value="NZ_JQED01000005.1"/>
</dbReference>
<evidence type="ECO:0000256" key="4">
    <source>
        <dbReference type="ARBA" id="ARBA00023264"/>
    </source>
</evidence>
<dbReference type="PANTHER" id="PTHR10434:SF59">
    <property type="entry name" value="1-ACYL-SN-GLYCEROL-3-PHOSPHATE ACYLTRANSFERASE"/>
    <property type="match status" value="1"/>
</dbReference>
<dbReference type="SMART" id="SM00563">
    <property type="entry name" value="PlsC"/>
    <property type="match status" value="1"/>
</dbReference>
<keyword evidence="3" id="KW-0444">Lipid biosynthesis</keyword>
<dbReference type="Proteomes" id="UP000029843">
    <property type="component" value="Unassembled WGS sequence"/>
</dbReference>
<dbReference type="GO" id="GO:0003841">
    <property type="term" value="F:1-acylglycerol-3-phosphate O-acyltransferase activity"/>
    <property type="evidence" value="ECO:0007669"/>
    <property type="project" value="TreeGrafter"/>
</dbReference>
<gene>
    <name evidence="7" type="ORF">ND2E_1668</name>
</gene>
<dbReference type="SUPFAM" id="SSF69593">
    <property type="entry name" value="Glycerol-3-phosphate (1)-acyltransferase"/>
    <property type="match status" value="1"/>
</dbReference>
<proteinExistence type="predicted"/>
<evidence type="ECO:0000256" key="3">
    <source>
        <dbReference type="ARBA" id="ARBA00023209"/>
    </source>
</evidence>
<dbReference type="EMBL" id="JQED01000005">
    <property type="protein sequence ID" value="KGJ94479.1"/>
    <property type="molecule type" value="Genomic_DNA"/>
</dbReference>
<keyword evidence="3" id="KW-0443">Lipid metabolism</keyword>
<dbReference type="CDD" id="cd07989">
    <property type="entry name" value="LPLAT_AGPAT-like"/>
    <property type="match status" value="1"/>
</dbReference>
<evidence type="ECO:0000259" key="6">
    <source>
        <dbReference type="SMART" id="SM00563"/>
    </source>
</evidence>
<evidence type="ECO:0000313" key="8">
    <source>
        <dbReference type="Proteomes" id="UP000029843"/>
    </source>
</evidence>
<dbReference type="AlphaFoldDB" id="A0A099KUN9"/>
<keyword evidence="3" id="KW-0594">Phospholipid biosynthesis</keyword>
<reference evidence="7 8" key="1">
    <citation type="submission" date="2014-08" db="EMBL/GenBank/DDBJ databases">
        <title>Genomic and Phenotypic Diversity of Colwellia psychrerythraea strains from Disparate Marine Basins.</title>
        <authorList>
            <person name="Techtmann S.M."/>
            <person name="Stelling S.C."/>
            <person name="Utturkar S.M."/>
            <person name="Alshibli N."/>
            <person name="Harris A."/>
            <person name="Brown S.D."/>
            <person name="Hazen T.C."/>
        </authorList>
    </citation>
    <scope>NUCLEOTIDE SEQUENCE [LARGE SCALE GENOMIC DNA]</scope>
    <source>
        <strain evidence="7 8">ND2E</strain>
    </source>
</reference>